<keyword evidence="1" id="KW-0732">Signal</keyword>
<proteinExistence type="predicted"/>
<accession>A0A2M4D4R8</accession>
<sequence length="96" mass="10051">MPFSLRMLLLLYADAADAVPCVLWVCMLHTRPSSCASPPGPSFTGSCPTPACCVATAQVCRSLARSLSRFSLIRGGVFGGGMLGDVPLSRGSAFHF</sequence>
<name>A0A2M4D4R8_ANODA</name>
<feature type="chain" id="PRO_5014597814" evidence="1">
    <location>
        <begin position="19"/>
        <end position="96"/>
    </location>
</feature>
<dbReference type="AlphaFoldDB" id="A0A2M4D4R8"/>
<reference evidence="2" key="1">
    <citation type="submission" date="2018-01" db="EMBL/GenBank/DDBJ databases">
        <title>An insight into the sialome of Amazonian anophelines.</title>
        <authorList>
            <person name="Ribeiro J.M."/>
            <person name="Scarpassa V."/>
            <person name="Calvo E."/>
        </authorList>
    </citation>
    <scope>NUCLEOTIDE SEQUENCE</scope>
</reference>
<dbReference type="EMBL" id="GGFL01008323">
    <property type="protein sequence ID" value="MBW72501.1"/>
    <property type="molecule type" value="Transcribed_RNA"/>
</dbReference>
<organism evidence="2">
    <name type="scientific">Anopheles darlingi</name>
    <name type="common">Mosquito</name>
    <dbReference type="NCBI Taxonomy" id="43151"/>
    <lineage>
        <taxon>Eukaryota</taxon>
        <taxon>Metazoa</taxon>
        <taxon>Ecdysozoa</taxon>
        <taxon>Arthropoda</taxon>
        <taxon>Hexapoda</taxon>
        <taxon>Insecta</taxon>
        <taxon>Pterygota</taxon>
        <taxon>Neoptera</taxon>
        <taxon>Endopterygota</taxon>
        <taxon>Diptera</taxon>
        <taxon>Nematocera</taxon>
        <taxon>Culicoidea</taxon>
        <taxon>Culicidae</taxon>
        <taxon>Anophelinae</taxon>
        <taxon>Anopheles</taxon>
    </lineage>
</organism>
<evidence type="ECO:0000313" key="2">
    <source>
        <dbReference type="EMBL" id="MBW72501.1"/>
    </source>
</evidence>
<protein>
    <submittedName>
        <fullName evidence="2">Putative secreted protein</fullName>
    </submittedName>
</protein>
<evidence type="ECO:0000256" key="1">
    <source>
        <dbReference type="SAM" id="SignalP"/>
    </source>
</evidence>
<feature type="signal peptide" evidence="1">
    <location>
        <begin position="1"/>
        <end position="18"/>
    </location>
</feature>